<gene>
    <name evidence="1" type="ORF">RJT34_10388</name>
</gene>
<sequence>MSLISKRRHKGCRFLRDTSPRCLNNFWDKICIYLSCGFVQVFYFILEIPAEMLINGDSSLCKRVFMARPSLLYIDGAFGPDDGGGGNGKL</sequence>
<proteinExistence type="predicted"/>
<reference evidence="1 2" key="1">
    <citation type="submission" date="2024-01" db="EMBL/GenBank/DDBJ databases">
        <title>The genomes of 5 underutilized Papilionoideae crops provide insights into root nodulation and disease resistance.</title>
        <authorList>
            <person name="Yuan L."/>
        </authorList>
    </citation>
    <scope>NUCLEOTIDE SEQUENCE [LARGE SCALE GENOMIC DNA]</scope>
    <source>
        <strain evidence="1">LY-2023</strain>
        <tissue evidence="1">Leaf</tissue>
    </source>
</reference>
<dbReference type="Proteomes" id="UP001359559">
    <property type="component" value="Unassembled WGS sequence"/>
</dbReference>
<dbReference type="AlphaFoldDB" id="A0AAN9PV49"/>
<comment type="caution">
    <text evidence="1">The sequence shown here is derived from an EMBL/GenBank/DDBJ whole genome shotgun (WGS) entry which is preliminary data.</text>
</comment>
<accession>A0AAN9PV49</accession>
<protein>
    <submittedName>
        <fullName evidence="1">Uncharacterized protein</fullName>
    </submittedName>
</protein>
<name>A0AAN9PV49_CLITE</name>
<evidence type="ECO:0000313" key="1">
    <source>
        <dbReference type="EMBL" id="KAK7311916.1"/>
    </source>
</evidence>
<organism evidence="1 2">
    <name type="scientific">Clitoria ternatea</name>
    <name type="common">Butterfly pea</name>
    <dbReference type="NCBI Taxonomy" id="43366"/>
    <lineage>
        <taxon>Eukaryota</taxon>
        <taxon>Viridiplantae</taxon>
        <taxon>Streptophyta</taxon>
        <taxon>Embryophyta</taxon>
        <taxon>Tracheophyta</taxon>
        <taxon>Spermatophyta</taxon>
        <taxon>Magnoliopsida</taxon>
        <taxon>eudicotyledons</taxon>
        <taxon>Gunneridae</taxon>
        <taxon>Pentapetalae</taxon>
        <taxon>rosids</taxon>
        <taxon>fabids</taxon>
        <taxon>Fabales</taxon>
        <taxon>Fabaceae</taxon>
        <taxon>Papilionoideae</taxon>
        <taxon>50 kb inversion clade</taxon>
        <taxon>NPAAA clade</taxon>
        <taxon>indigoferoid/millettioid clade</taxon>
        <taxon>Phaseoleae</taxon>
        <taxon>Clitoria</taxon>
    </lineage>
</organism>
<dbReference type="EMBL" id="JAYKXN010000002">
    <property type="protein sequence ID" value="KAK7311916.1"/>
    <property type="molecule type" value="Genomic_DNA"/>
</dbReference>
<evidence type="ECO:0000313" key="2">
    <source>
        <dbReference type="Proteomes" id="UP001359559"/>
    </source>
</evidence>
<keyword evidence="2" id="KW-1185">Reference proteome</keyword>